<dbReference type="GO" id="GO:0009890">
    <property type="term" value="P:negative regulation of biosynthetic process"/>
    <property type="evidence" value="ECO:0007669"/>
    <property type="project" value="InterPro"/>
</dbReference>
<evidence type="ECO:0000313" key="9">
    <source>
        <dbReference type="EMBL" id="VDM77558.1"/>
    </source>
</evidence>
<dbReference type="GO" id="GO:0005829">
    <property type="term" value="C:cytosol"/>
    <property type="evidence" value="ECO:0007669"/>
    <property type="project" value="UniProtKB-SubCell"/>
</dbReference>
<organism evidence="9 10">
    <name type="scientific">Strongylus vulgaris</name>
    <name type="common">Blood worm</name>
    <dbReference type="NCBI Taxonomy" id="40348"/>
    <lineage>
        <taxon>Eukaryota</taxon>
        <taxon>Metazoa</taxon>
        <taxon>Ecdysozoa</taxon>
        <taxon>Nematoda</taxon>
        <taxon>Chromadorea</taxon>
        <taxon>Rhabditida</taxon>
        <taxon>Rhabditina</taxon>
        <taxon>Rhabditomorpha</taxon>
        <taxon>Strongyloidea</taxon>
        <taxon>Strongylidae</taxon>
        <taxon>Strongylus</taxon>
    </lineage>
</organism>
<dbReference type="EMBL" id="UYYB01099531">
    <property type="protein sequence ID" value="VDM77558.1"/>
    <property type="molecule type" value="Genomic_DNA"/>
</dbReference>
<evidence type="ECO:0000256" key="4">
    <source>
        <dbReference type="ARBA" id="ARBA00020099"/>
    </source>
</evidence>
<dbReference type="PANTHER" id="PTHR16852:SF2">
    <property type="entry name" value="GTP CYCLOHYDROLASE 1 FEEDBACK REGULATORY PROTEIN"/>
    <property type="match status" value="1"/>
</dbReference>
<dbReference type="Proteomes" id="UP000270094">
    <property type="component" value="Unassembled WGS sequence"/>
</dbReference>
<dbReference type="InterPro" id="IPR036717">
    <property type="entry name" value="GFRP_sf"/>
</dbReference>
<gene>
    <name evidence="9" type="ORF">SVUK_LOCUS12556</name>
</gene>
<evidence type="ECO:0000256" key="8">
    <source>
        <dbReference type="ARBA" id="ARBA00032599"/>
    </source>
</evidence>
<dbReference type="FunFam" id="3.30.1410.10:FF:000001">
    <property type="entry name" value="GTP cyclohydrolase 1 feedback regulatory protein"/>
    <property type="match status" value="1"/>
</dbReference>
<keyword evidence="7" id="KW-0539">Nucleus</keyword>
<evidence type="ECO:0000313" key="10">
    <source>
        <dbReference type="Proteomes" id="UP000270094"/>
    </source>
</evidence>
<comment type="similarity">
    <text evidence="3">Belongs to the GFRP family.</text>
</comment>
<sequence>MPYLLVTTHTPIEAGPTYVGDYDSDVDLIELLQAEPSHPFGVVGYSVYCSSFAPQIVLNILEKDGWKIVGTAGTSQACIWTLHR</sequence>
<proteinExistence type="inferred from homology"/>
<dbReference type="GO" id="GO:0031965">
    <property type="term" value="C:nuclear membrane"/>
    <property type="evidence" value="ECO:0007669"/>
    <property type="project" value="UniProtKB-SubCell"/>
</dbReference>
<protein>
    <recommendedName>
        <fullName evidence="4">GTP cyclohydrolase 1 feedback regulatory protein</fullName>
    </recommendedName>
    <alternativeName>
        <fullName evidence="8">GTP cyclohydrolase I feedback regulatory protein</fullName>
    </alternativeName>
</protein>
<evidence type="ECO:0000256" key="2">
    <source>
        <dbReference type="ARBA" id="ARBA00004514"/>
    </source>
</evidence>
<keyword evidence="10" id="KW-1185">Reference proteome</keyword>
<evidence type="ECO:0000256" key="6">
    <source>
        <dbReference type="ARBA" id="ARBA00023136"/>
    </source>
</evidence>
<evidence type="ECO:0000256" key="5">
    <source>
        <dbReference type="ARBA" id="ARBA00022490"/>
    </source>
</evidence>
<dbReference type="OrthoDB" id="64291at2759"/>
<evidence type="ECO:0000256" key="1">
    <source>
        <dbReference type="ARBA" id="ARBA00004126"/>
    </source>
</evidence>
<name>A0A3P7LEC8_STRVU</name>
<dbReference type="InterPro" id="IPR009112">
    <property type="entry name" value="GTP_CycHdrlase_I_reg"/>
</dbReference>
<dbReference type="AlphaFoldDB" id="A0A3P7LEC8"/>
<reference evidence="9 10" key="1">
    <citation type="submission" date="2018-11" db="EMBL/GenBank/DDBJ databases">
        <authorList>
            <consortium name="Pathogen Informatics"/>
        </authorList>
    </citation>
    <scope>NUCLEOTIDE SEQUENCE [LARGE SCALE GENOMIC DNA]</scope>
</reference>
<evidence type="ECO:0000256" key="7">
    <source>
        <dbReference type="ARBA" id="ARBA00023242"/>
    </source>
</evidence>
<dbReference type="Pfam" id="PF06399">
    <property type="entry name" value="GFRP"/>
    <property type="match status" value="1"/>
</dbReference>
<keyword evidence="5" id="KW-0963">Cytoplasm</keyword>
<comment type="subcellular location">
    <subcellularLocation>
        <location evidence="2">Cytoplasm</location>
        <location evidence="2">Cytosol</location>
    </subcellularLocation>
    <subcellularLocation>
        <location evidence="1">Nucleus membrane</location>
    </subcellularLocation>
</comment>
<keyword evidence="6" id="KW-0472">Membrane</keyword>
<dbReference type="SUPFAM" id="SSF69761">
    <property type="entry name" value="GTP cyclohydrolase I feedback regulatory protein, GFRP"/>
    <property type="match status" value="1"/>
</dbReference>
<dbReference type="PANTHER" id="PTHR16852">
    <property type="entry name" value="GTP CYCLOHYDROLASE 1 FEEDBACK REGULATORY PROTEIN"/>
    <property type="match status" value="1"/>
</dbReference>
<evidence type="ECO:0000256" key="3">
    <source>
        <dbReference type="ARBA" id="ARBA00007605"/>
    </source>
</evidence>
<dbReference type="Gene3D" id="3.30.1410.10">
    <property type="entry name" value="GTP cyclohydrolase I feedback regulatory protein GFRP"/>
    <property type="match status" value="1"/>
</dbReference>
<dbReference type="GO" id="GO:0044549">
    <property type="term" value="F:GTP cyclohydrolase binding"/>
    <property type="evidence" value="ECO:0007669"/>
    <property type="project" value="TreeGrafter"/>
</dbReference>
<accession>A0A3P7LEC8</accession>